<comment type="caution">
    <text evidence="8">The sequence shown here is derived from an EMBL/GenBank/DDBJ whole genome shotgun (WGS) entry which is preliminary data.</text>
</comment>
<reference evidence="8 9" key="1">
    <citation type="journal article" date="2018" name="Gigascience">
        <title>Genomes of trombidid mites reveal novel predicted allergens and laterally-transferred genes associated with secondary metabolism.</title>
        <authorList>
            <person name="Dong X."/>
            <person name="Chaisiri K."/>
            <person name="Xia D."/>
            <person name="Armstrong S.D."/>
            <person name="Fang Y."/>
            <person name="Donnelly M.J."/>
            <person name="Kadowaki T."/>
            <person name="McGarry J.W."/>
            <person name="Darby A.C."/>
            <person name="Makepeace B.L."/>
        </authorList>
    </citation>
    <scope>NUCLEOTIDE SEQUENCE [LARGE SCALE GENOMIC DNA]</scope>
    <source>
        <strain evidence="8">UoL-WK</strain>
    </source>
</reference>
<keyword evidence="3" id="KW-0349">Heme</keyword>
<keyword evidence="7" id="KW-0503">Monooxygenase</keyword>
<dbReference type="STRING" id="1965070.A0A3S3Q3V8"/>
<proteinExistence type="inferred from homology"/>
<dbReference type="Proteomes" id="UP000285301">
    <property type="component" value="Unassembled WGS sequence"/>
</dbReference>
<evidence type="ECO:0000256" key="4">
    <source>
        <dbReference type="ARBA" id="ARBA00022723"/>
    </source>
</evidence>
<dbReference type="OrthoDB" id="8251073at2759"/>
<dbReference type="Pfam" id="PF00067">
    <property type="entry name" value="p450"/>
    <property type="match status" value="1"/>
</dbReference>
<evidence type="ECO:0000313" key="8">
    <source>
        <dbReference type="EMBL" id="RWS02942.1"/>
    </source>
</evidence>
<sequence>MSTFLRYGISGPKPHLFYGNMQEIHEEGNVVCVGKWMKKYGPIFGYYIGARRVLIIAEPEILKQIQIKRFKQFSHRYRVINGAFQGEPKLNSKLTSAGGYKWKELRTILNQAFTASRLKSSVSGMDDPLNTLIEKIEKYALKGEDFDVYALFQGLTMEIIGRSAFGVATNAQSNPNDEFLLAAKSLFELGPKNVLYALSYMFPEFELLLYPIRRLWLKLRRLFTVEPTGYLMKKSLIILKERRKQNVKRNDLLQAMLDAKINAEGLETMNEDSLTTKAHSSASDQITESRVAVENKKLMKQMNDEEIHYFVQKKFMLESIASLHYTNIKT</sequence>
<dbReference type="EMBL" id="NCKU01007036">
    <property type="protein sequence ID" value="RWS02942.1"/>
    <property type="molecule type" value="Genomic_DNA"/>
</dbReference>
<keyword evidence="4" id="KW-0479">Metal-binding</keyword>
<dbReference type="Gene3D" id="1.10.630.10">
    <property type="entry name" value="Cytochrome P450"/>
    <property type="match status" value="1"/>
</dbReference>
<organism evidence="8 9">
    <name type="scientific">Dinothrombium tinctorium</name>
    <dbReference type="NCBI Taxonomy" id="1965070"/>
    <lineage>
        <taxon>Eukaryota</taxon>
        <taxon>Metazoa</taxon>
        <taxon>Ecdysozoa</taxon>
        <taxon>Arthropoda</taxon>
        <taxon>Chelicerata</taxon>
        <taxon>Arachnida</taxon>
        <taxon>Acari</taxon>
        <taxon>Acariformes</taxon>
        <taxon>Trombidiformes</taxon>
        <taxon>Prostigmata</taxon>
        <taxon>Anystina</taxon>
        <taxon>Parasitengona</taxon>
        <taxon>Trombidioidea</taxon>
        <taxon>Trombidiidae</taxon>
        <taxon>Dinothrombium</taxon>
    </lineage>
</organism>
<evidence type="ECO:0000256" key="1">
    <source>
        <dbReference type="ARBA" id="ARBA00001971"/>
    </source>
</evidence>
<dbReference type="PRINTS" id="PR00464">
    <property type="entry name" value="EP450II"/>
</dbReference>
<name>A0A3S3Q3V8_9ACAR</name>
<dbReference type="GO" id="GO:0020037">
    <property type="term" value="F:heme binding"/>
    <property type="evidence" value="ECO:0007669"/>
    <property type="project" value="InterPro"/>
</dbReference>
<comment type="similarity">
    <text evidence="2">Belongs to the cytochrome P450 family.</text>
</comment>
<evidence type="ECO:0000256" key="5">
    <source>
        <dbReference type="ARBA" id="ARBA00023002"/>
    </source>
</evidence>
<dbReference type="PANTHER" id="PTHR24302:SF15">
    <property type="entry name" value="FATTY-ACID PEROXYGENASE"/>
    <property type="match status" value="1"/>
</dbReference>
<gene>
    <name evidence="8" type="ORF">B4U79_07239</name>
</gene>
<dbReference type="InterPro" id="IPR036396">
    <property type="entry name" value="Cyt_P450_sf"/>
</dbReference>
<evidence type="ECO:0000256" key="6">
    <source>
        <dbReference type="ARBA" id="ARBA00023004"/>
    </source>
</evidence>
<evidence type="ECO:0000256" key="2">
    <source>
        <dbReference type="ARBA" id="ARBA00010617"/>
    </source>
</evidence>
<comment type="cofactor">
    <cofactor evidence="1">
        <name>heme</name>
        <dbReference type="ChEBI" id="CHEBI:30413"/>
    </cofactor>
</comment>
<keyword evidence="5" id="KW-0560">Oxidoreductase</keyword>
<protein>
    <submittedName>
        <fullName evidence="8">Cytochrome P450 3A8-like protein</fullName>
    </submittedName>
</protein>
<dbReference type="GO" id="GO:0016705">
    <property type="term" value="F:oxidoreductase activity, acting on paired donors, with incorporation or reduction of molecular oxygen"/>
    <property type="evidence" value="ECO:0007669"/>
    <property type="project" value="InterPro"/>
</dbReference>
<keyword evidence="9" id="KW-1185">Reference proteome</keyword>
<dbReference type="InterPro" id="IPR001128">
    <property type="entry name" value="Cyt_P450"/>
</dbReference>
<keyword evidence="6" id="KW-0408">Iron</keyword>
<dbReference type="GO" id="GO:0008395">
    <property type="term" value="F:steroid hydroxylase activity"/>
    <property type="evidence" value="ECO:0007669"/>
    <property type="project" value="TreeGrafter"/>
</dbReference>
<evidence type="ECO:0000256" key="3">
    <source>
        <dbReference type="ARBA" id="ARBA00022617"/>
    </source>
</evidence>
<dbReference type="InterPro" id="IPR002402">
    <property type="entry name" value="Cyt_P450_E_grp-II"/>
</dbReference>
<accession>A0A3S3Q3V8</accession>
<dbReference type="SUPFAM" id="SSF48264">
    <property type="entry name" value="Cytochrome P450"/>
    <property type="match status" value="1"/>
</dbReference>
<evidence type="ECO:0000313" key="9">
    <source>
        <dbReference type="Proteomes" id="UP000285301"/>
    </source>
</evidence>
<dbReference type="GO" id="GO:0005506">
    <property type="term" value="F:iron ion binding"/>
    <property type="evidence" value="ECO:0007669"/>
    <property type="project" value="InterPro"/>
</dbReference>
<dbReference type="AlphaFoldDB" id="A0A3S3Q3V8"/>
<dbReference type="InterPro" id="IPR050705">
    <property type="entry name" value="Cytochrome_P450_3A"/>
</dbReference>
<dbReference type="PANTHER" id="PTHR24302">
    <property type="entry name" value="CYTOCHROME P450 FAMILY 3"/>
    <property type="match status" value="1"/>
</dbReference>
<evidence type="ECO:0000256" key="7">
    <source>
        <dbReference type="ARBA" id="ARBA00023033"/>
    </source>
</evidence>